<evidence type="ECO:0000259" key="2">
    <source>
        <dbReference type="Pfam" id="PF00582"/>
    </source>
</evidence>
<dbReference type="Proteomes" id="UP000191135">
    <property type="component" value="Chromosome"/>
</dbReference>
<dbReference type="CDD" id="cd00293">
    <property type="entry name" value="USP-like"/>
    <property type="match status" value="1"/>
</dbReference>
<dbReference type="AlphaFoldDB" id="A0A1U9YYJ8"/>
<dbReference type="OrthoDB" id="9792500at2"/>
<keyword evidence="4" id="KW-1185">Reference proteome</keyword>
<dbReference type="EMBL" id="CP020330">
    <property type="protein sequence ID" value="AQZ50460.1"/>
    <property type="molecule type" value="Genomic_DNA"/>
</dbReference>
<protein>
    <submittedName>
        <fullName evidence="3">Universal stress protein F</fullName>
    </submittedName>
</protein>
<dbReference type="PRINTS" id="PR01438">
    <property type="entry name" value="UNVRSLSTRESS"/>
</dbReference>
<proteinExistence type="inferred from homology"/>
<evidence type="ECO:0000256" key="1">
    <source>
        <dbReference type="ARBA" id="ARBA00008791"/>
    </source>
</evidence>
<reference evidence="3 4" key="1">
    <citation type="submission" date="2017-03" db="EMBL/GenBank/DDBJ databases">
        <title>Foreign affairs: Plasmid Transfer between Roseobacters and Rhizobia.</title>
        <authorList>
            <person name="Bartling P."/>
            <person name="Bunk B."/>
            <person name="Overmann J."/>
            <person name="Brinkmann H."/>
            <person name="Petersen J."/>
        </authorList>
    </citation>
    <scope>NUCLEOTIDE SEQUENCE [LARGE SCALE GENOMIC DNA]</scope>
    <source>
        <strain evidence="3 4">MACL11</strain>
    </source>
</reference>
<dbReference type="Gene3D" id="3.40.50.620">
    <property type="entry name" value="HUPs"/>
    <property type="match status" value="1"/>
</dbReference>
<organism evidence="3 4">
    <name type="scientific">Martelella mediterranea DSM 17316</name>
    <dbReference type="NCBI Taxonomy" id="1122214"/>
    <lineage>
        <taxon>Bacteria</taxon>
        <taxon>Pseudomonadati</taxon>
        <taxon>Pseudomonadota</taxon>
        <taxon>Alphaproteobacteria</taxon>
        <taxon>Hyphomicrobiales</taxon>
        <taxon>Aurantimonadaceae</taxon>
        <taxon>Martelella</taxon>
    </lineage>
</organism>
<name>A0A1U9YYJ8_9HYPH</name>
<gene>
    <name evidence="3" type="primary">uspF</name>
    <name evidence="3" type="ORF">Mame_01089</name>
</gene>
<comment type="similarity">
    <text evidence="1">Belongs to the universal stress protein A family.</text>
</comment>
<dbReference type="eggNOG" id="COG0589">
    <property type="taxonomic scope" value="Bacteria"/>
</dbReference>
<dbReference type="InterPro" id="IPR006015">
    <property type="entry name" value="Universal_stress_UspA"/>
</dbReference>
<dbReference type="InterPro" id="IPR014729">
    <property type="entry name" value="Rossmann-like_a/b/a_fold"/>
</dbReference>
<dbReference type="STRING" id="1122214.Mame_01089"/>
<feature type="domain" description="UspA" evidence="2">
    <location>
        <begin position="1"/>
        <end position="134"/>
    </location>
</feature>
<evidence type="ECO:0000313" key="4">
    <source>
        <dbReference type="Proteomes" id="UP000191135"/>
    </source>
</evidence>
<sequence length="136" mass="14819">MFTKIIVPVDISTLDKGADIFRKAASLLDEGGKIILLHVVEEVPSYLAIDMPADLIANATDEAQDKLVKLRDDTGIDAEIELRSGPPAREILACAKERGADLIIIASHRPDFSNYLLGSTADRVVRHAVCSVLVRR</sequence>
<dbReference type="Pfam" id="PF00582">
    <property type="entry name" value="Usp"/>
    <property type="match status" value="1"/>
</dbReference>
<dbReference type="SUPFAM" id="SSF52402">
    <property type="entry name" value="Adenine nucleotide alpha hydrolases-like"/>
    <property type="match status" value="1"/>
</dbReference>
<dbReference type="PANTHER" id="PTHR46268:SF6">
    <property type="entry name" value="UNIVERSAL STRESS PROTEIN UP12"/>
    <property type="match status" value="1"/>
</dbReference>
<evidence type="ECO:0000313" key="3">
    <source>
        <dbReference type="EMBL" id="AQZ50460.1"/>
    </source>
</evidence>
<dbReference type="KEGG" id="mmed:Mame_01089"/>
<dbReference type="PANTHER" id="PTHR46268">
    <property type="entry name" value="STRESS RESPONSE PROTEIN NHAX"/>
    <property type="match status" value="1"/>
</dbReference>
<accession>A0A1U9YYJ8</accession>
<dbReference type="InterPro" id="IPR006016">
    <property type="entry name" value="UspA"/>
</dbReference>
<dbReference type="RefSeq" id="WP_018064758.1">
    <property type="nucleotide sequence ID" value="NZ_AQWH01000009.1"/>
</dbReference>